<keyword evidence="5" id="KW-1185">Reference proteome</keyword>
<dbReference type="InterPro" id="IPR003607">
    <property type="entry name" value="HD/PDEase_dom"/>
</dbReference>
<dbReference type="InterPro" id="IPR001789">
    <property type="entry name" value="Sig_transdc_resp-reg_receiver"/>
</dbReference>
<dbReference type="PANTHER" id="PTHR45228:SF5">
    <property type="entry name" value="CYCLIC DI-GMP PHOSPHODIESTERASE VC_1348-RELATED"/>
    <property type="match status" value="1"/>
</dbReference>
<dbReference type="OrthoDB" id="9816273at2"/>
<evidence type="ECO:0000313" key="5">
    <source>
        <dbReference type="Proteomes" id="UP000030512"/>
    </source>
</evidence>
<gene>
    <name evidence="4" type="ORF">JT25_000065</name>
</gene>
<keyword evidence="1" id="KW-0597">Phosphoprotein</keyword>
<evidence type="ECO:0000313" key="4">
    <source>
        <dbReference type="EMBL" id="AMK74893.1"/>
    </source>
</evidence>
<dbReference type="SUPFAM" id="SSF52172">
    <property type="entry name" value="CheY-like"/>
    <property type="match status" value="1"/>
</dbReference>
<dbReference type="Gene3D" id="3.40.50.2300">
    <property type="match status" value="1"/>
</dbReference>
<evidence type="ECO:0000259" key="3">
    <source>
        <dbReference type="PROSITE" id="PS51832"/>
    </source>
</evidence>
<dbReference type="RefSeq" id="WP_036275233.1">
    <property type="nucleotide sequence ID" value="NZ_CP014476.1"/>
</dbReference>
<dbReference type="CDD" id="cd19920">
    <property type="entry name" value="REC_PA4781-like"/>
    <property type="match status" value="1"/>
</dbReference>
<dbReference type="InterPro" id="IPR011006">
    <property type="entry name" value="CheY-like_superfamily"/>
</dbReference>
<dbReference type="KEGG" id="mdn:JT25_000065"/>
<evidence type="ECO:0000256" key="1">
    <source>
        <dbReference type="PROSITE-ProRule" id="PRU00169"/>
    </source>
</evidence>
<evidence type="ECO:0000259" key="2">
    <source>
        <dbReference type="PROSITE" id="PS50110"/>
    </source>
</evidence>
<proteinExistence type="predicted"/>
<dbReference type="Pfam" id="PF13487">
    <property type="entry name" value="HD_5"/>
    <property type="match status" value="1"/>
</dbReference>
<feature type="domain" description="Response regulatory" evidence="2">
    <location>
        <begin position="6"/>
        <end position="121"/>
    </location>
</feature>
<dbReference type="InterPro" id="IPR052020">
    <property type="entry name" value="Cyclic_di-GMP/3'3'-cGAMP_PDE"/>
</dbReference>
<dbReference type="PROSITE" id="PS50110">
    <property type="entry name" value="RESPONSE_REGULATORY"/>
    <property type="match status" value="1"/>
</dbReference>
<dbReference type="InterPro" id="IPR037522">
    <property type="entry name" value="HD_GYP_dom"/>
</dbReference>
<feature type="modified residue" description="4-aspartylphosphate" evidence="1">
    <location>
        <position position="54"/>
    </location>
</feature>
<dbReference type="Proteomes" id="UP000030512">
    <property type="component" value="Chromosome"/>
</dbReference>
<dbReference type="AlphaFoldDB" id="A0A140E3B9"/>
<dbReference type="SMART" id="SM00471">
    <property type="entry name" value="HDc"/>
    <property type="match status" value="1"/>
</dbReference>
<accession>A0A140E3B9</accession>
<protein>
    <submittedName>
        <fullName evidence="4">Two-component system response regulator</fullName>
    </submittedName>
</protein>
<dbReference type="GO" id="GO:0000160">
    <property type="term" value="P:phosphorelay signal transduction system"/>
    <property type="evidence" value="ECO:0007669"/>
    <property type="project" value="InterPro"/>
</dbReference>
<organism evidence="4 5">
    <name type="scientific">Methylomonas denitrificans</name>
    <dbReference type="NCBI Taxonomy" id="1538553"/>
    <lineage>
        <taxon>Bacteria</taxon>
        <taxon>Pseudomonadati</taxon>
        <taxon>Pseudomonadota</taxon>
        <taxon>Gammaproteobacteria</taxon>
        <taxon>Methylococcales</taxon>
        <taxon>Methylococcaceae</taxon>
        <taxon>Methylomonas</taxon>
    </lineage>
</organism>
<dbReference type="Pfam" id="PF00072">
    <property type="entry name" value="Response_reg"/>
    <property type="match status" value="1"/>
</dbReference>
<dbReference type="PROSITE" id="PS51832">
    <property type="entry name" value="HD_GYP"/>
    <property type="match status" value="1"/>
</dbReference>
<dbReference type="Gene3D" id="1.10.3210.10">
    <property type="entry name" value="Hypothetical protein af1432"/>
    <property type="match status" value="1"/>
</dbReference>
<name>A0A140E3B9_9GAMM</name>
<dbReference type="GO" id="GO:0008081">
    <property type="term" value="F:phosphoric diester hydrolase activity"/>
    <property type="evidence" value="ECO:0007669"/>
    <property type="project" value="UniProtKB-ARBA"/>
</dbReference>
<dbReference type="EMBL" id="CP014476">
    <property type="protein sequence ID" value="AMK74893.1"/>
    <property type="molecule type" value="Genomic_DNA"/>
</dbReference>
<dbReference type="CDD" id="cd00077">
    <property type="entry name" value="HDc"/>
    <property type="match status" value="1"/>
</dbReference>
<sequence length="326" mass="36193">MKDSYKVLLVDDEPNNLKVLQQILKDRFQLLFAINGEKALAAAKEHQPDIILLDIMMPNMDGYQVCTHLKADPLTAKIPVIFVTAMGEMENEARGFDVGAVDYIQKPVSGPIVLRRVQTHLSLVRVDELDQLARAAIEMLGDAGHYNDPYTGDHIWRMAAYSAALARAAGWTPAQVAMMELAAPTHDTGKIGIPHGILKAARALNEEEWPIMQSHSQIGYDILNKSDNPVFKMAAEIARHHHEKWDGSGYPLGLAGEAIPESARIVAIADVFDALTSKRPYKEPWPLEETLKSMQSMAGSHFDPRLLGVFMQIMPEILRLKAAWGQ</sequence>
<dbReference type="STRING" id="1538553.JT25_000065"/>
<dbReference type="SUPFAM" id="SSF109604">
    <property type="entry name" value="HD-domain/PDEase-like"/>
    <property type="match status" value="1"/>
</dbReference>
<reference evidence="4 5" key="1">
    <citation type="journal article" date="2015" name="Environ. Microbiol.">
        <title>Methane oxidation coupled to nitrate reduction under hypoxia by the Gammaproteobacterium Methylomonas denitrificans, sp. nov. type strain FJG1.</title>
        <authorList>
            <person name="Kits K.D."/>
            <person name="Klotz M.G."/>
            <person name="Stein L.Y."/>
        </authorList>
    </citation>
    <scope>NUCLEOTIDE SEQUENCE [LARGE SCALE GENOMIC DNA]</scope>
    <source>
        <strain evidence="4 5">FJG1</strain>
    </source>
</reference>
<dbReference type="PANTHER" id="PTHR45228">
    <property type="entry name" value="CYCLIC DI-GMP PHOSPHODIESTERASE TM_0186-RELATED"/>
    <property type="match status" value="1"/>
</dbReference>
<feature type="domain" description="HD-GYP" evidence="3">
    <location>
        <begin position="129"/>
        <end position="326"/>
    </location>
</feature>
<dbReference type="SMART" id="SM00448">
    <property type="entry name" value="REC"/>
    <property type="match status" value="1"/>
</dbReference>